<feature type="domain" description="Peptidase A1" evidence="1">
    <location>
        <begin position="1"/>
        <end position="57"/>
    </location>
</feature>
<name>A0A392MUF2_9FABA</name>
<comment type="caution">
    <text evidence="2">The sequence shown here is derived from an EMBL/GenBank/DDBJ whole genome shotgun (WGS) entry which is preliminary data.</text>
</comment>
<organism evidence="2 3">
    <name type="scientific">Trifolium medium</name>
    <dbReference type="NCBI Taxonomy" id="97028"/>
    <lineage>
        <taxon>Eukaryota</taxon>
        <taxon>Viridiplantae</taxon>
        <taxon>Streptophyta</taxon>
        <taxon>Embryophyta</taxon>
        <taxon>Tracheophyta</taxon>
        <taxon>Spermatophyta</taxon>
        <taxon>Magnoliopsida</taxon>
        <taxon>eudicotyledons</taxon>
        <taxon>Gunneridae</taxon>
        <taxon>Pentapetalae</taxon>
        <taxon>rosids</taxon>
        <taxon>fabids</taxon>
        <taxon>Fabales</taxon>
        <taxon>Fabaceae</taxon>
        <taxon>Papilionoideae</taxon>
        <taxon>50 kb inversion clade</taxon>
        <taxon>NPAAA clade</taxon>
        <taxon>Hologalegina</taxon>
        <taxon>IRL clade</taxon>
        <taxon>Trifolieae</taxon>
        <taxon>Trifolium</taxon>
    </lineage>
</organism>
<accession>A0A392MUF2</accession>
<reference evidence="2 3" key="1">
    <citation type="journal article" date="2018" name="Front. Plant Sci.">
        <title>Red Clover (Trifolium pratense) and Zigzag Clover (T. medium) - A Picture of Genomic Similarities and Differences.</title>
        <authorList>
            <person name="Dluhosova J."/>
            <person name="Istvanek J."/>
            <person name="Nedelnik J."/>
            <person name="Repkova J."/>
        </authorList>
    </citation>
    <scope>NUCLEOTIDE SEQUENCE [LARGE SCALE GENOMIC DNA]</scope>
    <source>
        <strain evidence="3">cv. 10/8</strain>
        <tissue evidence="2">Leaf</tissue>
    </source>
</reference>
<dbReference type="PROSITE" id="PS51767">
    <property type="entry name" value="PEPTIDASE_A1"/>
    <property type="match status" value="1"/>
</dbReference>
<evidence type="ECO:0000313" key="2">
    <source>
        <dbReference type="EMBL" id="MCH90912.1"/>
    </source>
</evidence>
<dbReference type="AlphaFoldDB" id="A0A392MUF2"/>
<gene>
    <name evidence="2" type="ORF">A2U01_0011835</name>
</gene>
<dbReference type="InterPro" id="IPR021109">
    <property type="entry name" value="Peptidase_aspartic_dom_sf"/>
</dbReference>
<dbReference type="Proteomes" id="UP000265520">
    <property type="component" value="Unassembled WGS sequence"/>
</dbReference>
<proteinExistence type="predicted"/>
<sequence>MLIPPEGYLIVTKHGNVCLGILDGTEVGLGNLNIIGDISLQDKMVIYDNERQQIGWISSNCDRIPNIDRDFEGDAFQQPHAAHLGIFDDRCAADSEL</sequence>
<evidence type="ECO:0000313" key="3">
    <source>
        <dbReference type="Proteomes" id="UP000265520"/>
    </source>
</evidence>
<dbReference type="EMBL" id="LXQA010019326">
    <property type="protein sequence ID" value="MCH90912.1"/>
    <property type="molecule type" value="Genomic_DNA"/>
</dbReference>
<dbReference type="Pfam" id="PF14541">
    <property type="entry name" value="TAXi_C"/>
    <property type="match status" value="1"/>
</dbReference>
<dbReference type="Gene3D" id="2.40.70.10">
    <property type="entry name" value="Acid Proteases"/>
    <property type="match status" value="1"/>
</dbReference>
<protein>
    <submittedName>
        <fullName evidence="2">Aspartic proteinase Asp1-like</fullName>
    </submittedName>
</protein>
<dbReference type="InterPro" id="IPR032799">
    <property type="entry name" value="TAXi_C"/>
</dbReference>
<evidence type="ECO:0000259" key="1">
    <source>
        <dbReference type="PROSITE" id="PS51767"/>
    </source>
</evidence>
<keyword evidence="3" id="KW-1185">Reference proteome</keyword>
<dbReference type="InterPro" id="IPR033121">
    <property type="entry name" value="PEPTIDASE_A1"/>
</dbReference>
<dbReference type="SUPFAM" id="SSF50630">
    <property type="entry name" value="Acid proteases"/>
    <property type="match status" value="1"/>
</dbReference>